<name>A0ACB8Z2E4_ARCLA</name>
<dbReference type="Proteomes" id="UP001055879">
    <property type="component" value="Linkage Group LG11"/>
</dbReference>
<comment type="caution">
    <text evidence="1">The sequence shown here is derived from an EMBL/GenBank/DDBJ whole genome shotgun (WGS) entry which is preliminary data.</text>
</comment>
<evidence type="ECO:0000313" key="2">
    <source>
        <dbReference type="Proteomes" id="UP001055879"/>
    </source>
</evidence>
<dbReference type="EMBL" id="CM042057">
    <property type="protein sequence ID" value="KAI3691636.1"/>
    <property type="molecule type" value="Genomic_DNA"/>
</dbReference>
<protein>
    <submittedName>
        <fullName evidence="1">Uncharacterized protein</fullName>
    </submittedName>
</protein>
<gene>
    <name evidence="1" type="ORF">L6452_31435</name>
</gene>
<evidence type="ECO:0000313" key="1">
    <source>
        <dbReference type="EMBL" id="KAI3691636.1"/>
    </source>
</evidence>
<proteinExistence type="predicted"/>
<keyword evidence="2" id="KW-1185">Reference proteome</keyword>
<accession>A0ACB8Z2E4</accession>
<organism evidence="1 2">
    <name type="scientific">Arctium lappa</name>
    <name type="common">Greater burdock</name>
    <name type="synonym">Lappa major</name>
    <dbReference type="NCBI Taxonomy" id="4217"/>
    <lineage>
        <taxon>Eukaryota</taxon>
        <taxon>Viridiplantae</taxon>
        <taxon>Streptophyta</taxon>
        <taxon>Embryophyta</taxon>
        <taxon>Tracheophyta</taxon>
        <taxon>Spermatophyta</taxon>
        <taxon>Magnoliopsida</taxon>
        <taxon>eudicotyledons</taxon>
        <taxon>Gunneridae</taxon>
        <taxon>Pentapetalae</taxon>
        <taxon>asterids</taxon>
        <taxon>campanulids</taxon>
        <taxon>Asterales</taxon>
        <taxon>Asteraceae</taxon>
        <taxon>Carduoideae</taxon>
        <taxon>Cardueae</taxon>
        <taxon>Arctiinae</taxon>
        <taxon>Arctium</taxon>
    </lineage>
</organism>
<reference evidence="2" key="1">
    <citation type="journal article" date="2022" name="Mol. Ecol. Resour.">
        <title>The genomes of chicory, endive, great burdock and yacon provide insights into Asteraceae palaeo-polyploidization history and plant inulin production.</title>
        <authorList>
            <person name="Fan W."/>
            <person name="Wang S."/>
            <person name="Wang H."/>
            <person name="Wang A."/>
            <person name="Jiang F."/>
            <person name="Liu H."/>
            <person name="Zhao H."/>
            <person name="Xu D."/>
            <person name="Zhang Y."/>
        </authorList>
    </citation>
    <scope>NUCLEOTIDE SEQUENCE [LARGE SCALE GENOMIC DNA]</scope>
    <source>
        <strain evidence="2">cv. Niubang</strain>
    </source>
</reference>
<reference evidence="1 2" key="2">
    <citation type="journal article" date="2022" name="Mol. Ecol. Resour.">
        <title>The genomes of chicory, endive, great burdock and yacon provide insights into Asteraceae paleo-polyploidization history and plant inulin production.</title>
        <authorList>
            <person name="Fan W."/>
            <person name="Wang S."/>
            <person name="Wang H."/>
            <person name="Wang A."/>
            <person name="Jiang F."/>
            <person name="Liu H."/>
            <person name="Zhao H."/>
            <person name="Xu D."/>
            <person name="Zhang Y."/>
        </authorList>
    </citation>
    <scope>NUCLEOTIDE SEQUENCE [LARGE SCALE GENOMIC DNA]</scope>
    <source>
        <strain evidence="2">cv. Niubang</strain>
    </source>
</reference>
<sequence length="381" mass="43706">MLRSCVIDFGGSWESHLPLVEFAYNNSYHSSIGMTPFEALYGRKCRTPVCWLEAGEKQFAGPEIVQETADKVKCICERMKAAQDRQKSYADKKRRPMEFQVGDRVMLKVSPWKGIIRFGKRGKLSPRFLGPFKVLKRVGLQAYQLELPSELSRIHNTFHVCYLRKCLAVEDSVIPLSELRVDEGNRCVEEPDAILERKTRKLRHKEVTLVKVQWKHHRGANVTWESEEDMKRRYPHLFNLVVKVLNRSILRSAYFSFGSGFCIELFIICIELFLMNKEMVALVEKKETEEYALLSFGSAISPRSTDSGFIAEDSKCLAHSSDLWSTLCYTTILGKMVSISGGLSGFLERRVLSLEVFGDVKYCCWALLSPILLMKSLYRIV</sequence>